<name>A0A4Z0MRT9_9BACT</name>
<organism evidence="2 3">
    <name type="scientific">Hymenobacter wooponensis</name>
    <dbReference type="NCBI Taxonomy" id="1525360"/>
    <lineage>
        <taxon>Bacteria</taxon>
        <taxon>Pseudomonadati</taxon>
        <taxon>Bacteroidota</taxon>
        <taxon>Cytophagia</taxon>
        <taxon>Cytophagales</taxon>
        <taxon>Hymenobacteraceae</taxon>
        <taxon>Hymenobacter</taxon>
    </lineage>
</organism>
<gene>
    <name evidence="2" type="ORF">EU557_00455</name>
</gene>
<dbReference type="InterPro" id="IPR050904">
    <property type="entry name" value="Adhesion/Biosynth-related"/>
</dbReference>
<dbReference type="OrthoDB" id="1119934at2"/>
<reference evidence="2 3" key="1">
    <citation type="submission" date="2019-04" db="EMBL/GenBank/DDBJ databases">
        <authorList>
            <person name="Feng G."/>
            <person name="Zhang J."/>
            <person name="Zhu H."/>
        </authorList>
    </citation>
    <scope>NUCLEOTIDE SEQUENCE [LARGE SCALE GENOMIC DNA]</scope>
    <source>
        <strain evidence="2 3">JCM 19491</strain>
    </source>
</reference>
<dbReference type="Gene3D" id="2.30.180.10">
    <property type="entry name" value="FAS1 domain"/>
    <property type="match status" value="2"/>
</dbReference>
<dbReference type="RefSeq" id="WP_135528459.1">
    <property type="nucleotide sequence ID" value="NZ_SRKZ01000001.1"/>
</dbReference>
<dbReference type="PROSITE" id="PS50213">
    <property type="entry name" value="FAS1"/>
    <property type="match status" value="2"/>
</dbReference>
<evidence type="ECO:0000313" key="3">
    <source>
        <dbReference type="Proteomes" id="UP000298284"/>
    </source>
</evidence>
<dbReference type="GO" id="GO:0050839">
    <property type="term" value="F:cell adhesion molecule binding"/>
    <property type="evidence" value="ECO:0007669"/>
    <property type="project" value="TreeGrafter"/>
</dbReference>
<evidence type="ECO:0000313" key="2">
    <source>
        <dbReference type="EMBL" id="TGD82294.1"/>
    </source>
</evidence>
<comment type="caution">
    <text evidence="2">The sequence shown here is derived from an EMBL/GenBank/DDBJ whole genome shotgun (WGS) entry which is preliminary data.</text>
</comment>
<accession>A0A4Z0MRT9</accession>
<dbReference type="GO" id="GO:0030198">
    <property type="term" value="P:extracellular matrix organization"/>
    <property type="evidence" value="ECO:0007669"/>
    <property type="project" value="TreeGrafter"/>
</dbReference>
<dbReference type="GO" id="GO:0005615">
    <property type="term" value="C:extracellular space"/>
    <property type="evidence" value="ECO:0007669"/>
    <property type="project" value="TreeGrafter"/>
</dbReference>
<dbReference type="PROSITE" id="PS51257">
    <property type="entry name" value="PROKAR_LIPOPROTEIN"/>
    <property type="match status" value="1"/>
</dbReference>
<dbReference type="GO" id="GO:0007155">
    <property type="term" value="P:cell adhesion"/>
    <property type="evidence" value="ECO:0007669"/>
    <property type="project" value="TreeGrafter"/>
</dbReference>
<dbReference type="PANTHER" id="PTHR10900">
    <property type="entry name" value="PERIOSTIN-RELATED"/>
    <property type="match status" value="1"/>
</dbReference>
<sequence>MPLLHRVPGLFLLWLTGLAFLTACSKEPADTPEPTPGLEKVLREQADYTTLVAALTKTDLLPALRSAKPLTLLAPTNAAFAELQGTPYTSAPSIEALTDAHQVAELRELLLYHMLPDQLLSSLKVFEDKPFTTLAAARGRNTTQLYIESWDTRYYINGYLTAQTISPGESTDGGVVYSINHVLRPPTLTVADFLQNKAAQPSSGYTLFWQALQRPAASGLRTQLADASLQYTVLLPTDAGLLQTLRFLNPTWTDLAQVPDAQLLALVQLHVLPQHLTSFGMLGADKPFPTLAGTSWPQSLTFKGSISLATIPPTHNLHVATYAQFTSVPEDQQPRITDLDILATNGVVHLVDAAVKP</sequence>
<dbReference type="Proteomes" id="UP000298284">
    <property type="component" value="Unassembled WGS sequence"/>
</dbReference>
<dbReference type="InterPro" id="IPR036378">
    <property type="entry name" value="FAS1_dom_sf"/>
</dbReference>
<protein>
    <submittedName>
        <fullName evidence="2">Fasciclin domain-containing protein</fullName>
    </submittedName>
</protein>
<dbReference type="AlphaFoldDB" id="A0A4Z0MRT9"/>
<feature type="domain" description="FAS1" evidence="1">
    <location>
        <begin position="35"/>
        <end position="183"/>
    </location>
</feature>
<dbReference type="EMBL" id="SRKZ01000001">
    <property type="protein sequence ID" value="TGD82294.1"/>
    <property type="molecule type" value="Genomic_DNA"/>
</dbReference>
<dbReference type="Pfam" id="PF02469">
    <property type="entry name" value="Fasciclin"/>
    <property type="match status" value="2"/>
</dbReference>
<dbReference type="GO" id="GO:0031012">
    <property type="term" value="C:extracellular matrix"/>
    <property type="evidence" value="ECO:0007669"/>
    <property type="project" value="TreeGrafter"/>
</dbReference>
<evidence type="ECO:0000259" key="1">
    <source>
        <dbReference type="PROSITE" id="PS50213"/>
    </source>
</evidence>
<feature type="domain" description="FAS1" evidence="1">
    <location>
        <begin position="192"/>
        <end position="355"/>
    </location>
</feature>
<proteinExistence type="predicted"/>
<keyword evidence="3" id="KW-1185">Reference proteome</keyword>
<dbReference type="PANTHER" id="PTHR10900:SF77">
    <property type="entry name" value="FI19380P1"/>
    <property type="match status" value="1"/>
</dbReference>
<dbReference type="SMART" id="SM00554">
    <property type="entry name" value="FAS1"/>
    <property type="match status" value="2"/>
</dbReference>
<dbReference type="SUPFAM" id="SSF82153">
    <property type="entry name" value="FAS1 domain"/>
    <property type="match status" value="2"/>
</dbReference>
<dbReference type="InterPro" id="IPR000782">
    <property type="entry name" value="FAS1_domain"/>
</dbReference>